<evidence type="ECO:0000256" key="5">
    <source>
        <dbReference type="ARBA" id="ARBA00022989"/>
    </source>
</evidence>
<comment type="caution">
    <text evidence="11">The sequence shown here is derived from an EMBL/GenBank/DDBJ whole genome shotgun (WGS) entry which is preliminary data.</text>
</comment>
<dbReference type="PROSITE" id="PS01246">
    <property type="entry name" value="UPF0003"/>
    <property type="match status" value="1"/>
</dbReference>
<evidence type="ECO:0000313" key="12">
    <source>
        <dbReference type="Proteomes" id="UP001223743"/>
    </source>
</evidence>
<evidence type="ECO:0000259" key="8">
    <source>
        <dbReference type="Pfam" id="PF00924"/>
    </source>
</evidence>
<evidence type="ECO:0000256" key="2">
    <source>
        <dbReference type="ARBA" id="ARBA00008017"/>
    </source>
</evidence>
<feature type="transmembrane region" description="Helical" evidence="7">
    <location>
        <begin position="412"/>
        <end position="433"/>
    </location>
</feature>
<dbReference type="InterPro" id="IPR049278">
    <property type="entry name" value="MS_channel_C"/>
</dbReference>
<sequence>MTRIEGIGSAIRRVVLALVTLAMLAVDVAPALAVIDTSADAADTQALLDRWNSDLTRIDMALDRVGVSDYDLRNLREQTAAIVNSASAFADGLTPQVAAAAAQVKELSPVQGADAAVSDAIKDELASAQKLYADLSGSQQQAQAIAVHGTFTNSQINDRRRRLFTGRLLERNASLIDPTLWSDAAAEVPGVAARSNELISGWVRVLQVRNDRTAIALVLAVIAAMLLLLVPGRRMLIRRVRSALPEPGKSSDRRSRVMVATTVVALNTLVPTGVLVGGHAILDALDLSPGRIDQLWWGVTSAVALFSLGFGVSRALLAPWRPDLRLVEIEHAIARRIFHFTVAIAAMQALSVFIERFSRVAYTGLPLIIAADGLLSTVSSVLIIMTVRMLNHRPPAEEEEEDPAEEPILRRMALVVAAMAAAVAIVANLMGYVALGRFITAQIAWVSTIVALLVLLIMLADELTSAWFRREGVVGSRLIASIGFAPRSITQAGVLFNGLVRALLVAGAVLVVIAPWGVDSTSVFESVRQVFFGFRVGSISISFSTIIAALAVFAIGFVITRAMQNWLETRFLPTTRLDSGLRNSIRTSVGYLGTIAAAAFAFGYAGLDLSNVAIVAGALSVGIGLGLQAIVNNFVSGLILLAERPIRAGDWIAVGAEEGIVKRINVRATEIETFDRATLIVPNSTLITGQVKNMVLRDRSGRIILPVTVAKTTDPERVRAVLLEIAKAHPLVLAYPAPSVLFTAFNNVSLDFELRCYLSDIAQGMQVRSDIRFECLARFRNEDISLP</sequence>
<evidence type="ECO:0000259" key="9">
    <source>
        <dbReference type="Pfam" id="PF12607"/>
    </source>
</evidence>
<keyword evidence="5 7" id="KW-1133">Transmembrane helix</keyword>
<dbReference type="SUPFAM" id="SSF82689">
    <property type="entry name" value="Mechanosensitive channel protein MscS (YggB), C-terminal domain"/>
    <property type="match status" value="1"/>
</dbReference>
<dbReference type="PANTHER" id="PTHR30347:SF1">
    <property type="entry name" value="MECHANOSENSITIVE CHANNEL MSCK"/>
    <property type="match status" value="1"/>
</dbReference>
<dbReference type="EMBL" id="JAUSWJ010000001">
    <property type="protein sequence ID" value="MDQ0517286.1"/>
    <property type="molecule type" value="Genomic_DNA"/>
</dbReference>
<name>A0ABU0M8J0_9HYPH</name>
<evidence type="ECO:0000313" key="11">
    <source>
        <dbReference type="EMBL" id="MDQ0517286.1"/>
    </source>
</evidence>
<dbReference type="InterPro" id="IPR052702">
    <property type="entry name" value="MscS-like_channel"/>
</dbReference>
<keyword evidence="4 7" id="KW-0812">Transmembrane</keyword>
<dbReference type="Gene3D" id="3.30.70.100">
    <property type="match status" value="1"/>
</dbReference>
<feature type="transmembrane region" description="Helical" evidence="7">
    <location>
        <begin position="613"/>
        <end position="641"/>
    </location>
</feature>
<feature type="transmembrane region" description="Helical" evidence="7">
    <location>
        <begin position="294"/>
        <end position="317"/>
    </location>
</feature>
<proteinExistence type="inferred from homology"/>
<feature type="transmembrane region" description="Helical" evidence="7">
    <location>
        <begin position="439"/>
        <end position="460"/>
    </location>
</feature>
<evidence type="ECO:0000256" key="3">
    <source>
        <dbReference type="ARBA" id="ARBA00022475"/>
    </source>
</evidence>
<comment type="subcellular location">
    <subcellularLocation>
        <location evidence="1">Cell membrane</location>
        <topology evidence="1">Multi-pass membrane protein</topology>
    </subcellularLocation>
</comment>
<comment type="similarity">
    <text evidence="2">Belongs to the MscS (TC 1.A.23) family.</text>
</comment>
<dbReference type="Gene3D" id="1.10.287.1260">
    <property type="match status" value="1"/>
</dbReference>
<accession>A0ABU0M8J0</accession>
<dbReference type="Pfam" id="PF00924">
    <property type="entry name" value="MS_channel_2nd"/>
    <property type="match status" value="1"/>
</dbReference>
<evidence type="ECO:0000256" key="1">
    <source>
        <dbReference type="ARBA" id="ARBA00004651"/>
    </source>
</evidence>
<feature type="transmembrane region" description="Helical" evidence="7">
    <location>
        <begin position="360"/>
        <end position="384"/>
    </location>
</feature>
<dbReference type="InterPro" id="IPR010920">
    <property type="entry name" value="LSM_dom_sf"/>
</dbReference>
<feature type="transmembrane region" description="Helical" evidence="7">
    <location>
        <begin position="538"/>
        <end position="560"/>
    </location>
</feature>
<evidence type="ECO:0000259" key="10">
    <source>
        <dbReference type="Pfam" id="PF21082"/>
    </source>
</evidence>
<gene>
    <name evidence="11" type="ORF">QO015_002899</name>
</gene>
<dbReference type="RefSeq" id="WP_266278546.1">
    <property type="nucleotide sequence ID" value="NZ_JAPKNF010000001.1"/>
</dbReference>
<dbReference type="PANTHER" id="PTHR30347">
    <property type="entry name" value="POTASSIUM CHANNEL RELATED"/>
    <property type="match status" value="1"/>
</dbReference>
<feature type="transmembrane region" description="Helical" evidence="7">
    <location>
        <begin position="214"/>
        <end position="236"/>
    </location>
</feature>
<feature type="transmembrane region" description="Helical" evidence="7">
    <location>
        <begin position="589"/>
        <end position="607"/>
    </location>
</feature>
<evidence type="ECO:0000256" key="4">
    <source>
        <dbReference type="ARBA" id="ARBA00022692"/>
    </source>
</evidence>
<dbReference type="InterPro" id="IPR023408">
    <property type="entry name" value="MscS_beta-dom_sf"/>
</dbReference>
<dbReference type="InterPro" id="IPR006686">
    <property type="entry name" value="MscS_channel_CS"/>
</dbReference>
<feature type="domain" description="Mechanosensitive ion channel MscS" evidence="8">
    <location>
        <begin position="630"/>
        <end position="694"/>
    </location>
</feature>
<dbReference type="Proteomes" id="UP001223743">
    <property type="component" value="Unassembled WGS sequence"/>
</dbReference>
<keyword evidence="3" id="KW-1003">Cell membrane</keyword>
<dbReference type="Pfam" id="PF12607">
    <property type="entry name" value="DUF3772"/>
    <property type="match status" value="1"/>
</dbReference>
<feature type="domain" description="DUF3772" evidence="9">
    <location>
        <begin position="140"/>
        <end position="198"/>
    </location>
</feature>
<feature type="domain" description="Mechanosensitive ion channel MscS C-terminal" evidence="10">
    <location>
        <begin position="705"/>
        <end position="785"/>
    </location>
</feature>
<dbReference type="InterPro" id="IPR006685">
    <property type="entry name" value="MscS_channel_2nd"/>
</dbReference>
<feature type="transmembrane region" description="Helical" evidence="7">
    <location>
        <begin position="257"/>
        <end position="282"/>
    </location>
</feature>
<dbReference type="Gene3D" id="2.30.30.60">
    <property type="match status" value="1"/>
</dbReference>
<evidence type="ECO:0000256" key="6">
    <source>
        <dbReference type="ARBA" id="ARBA00023136"/>
    </source>
</evidence>
<feature type="transmembrane region" description="Helical" evidence="7">
    <location>
        <begin position="494"/>
        <end position="518"/>
    </location>
</feature>
<organism evidence="11 12">
    <name type="scientific">Kaistia geumhonensis</name>
    <dbReference type="NCBI Taxonomy" id="410839"/>
    <lineage>
        <taxon>Bacteria</taxon>
        <taxon>Pseudomonadati</taxon>
        <taxon>Pseudomonadota</taxon>
        <taxon>Alphaproteobacteria</taxon>
        <taxon>Hyphomicrobiales</taxon>
        <taxon>Kaistiaceae</taxon>
        <taxon>Kaistia</taxon>
    </lineage>
</organism>
<keyword evidence="12" id="KW-1185">Reference proteome</keyword>
<feature type="transmembrane region" description="Helical" evidence="7">
    <location>
        <begin position="337"/>
        <end position="354"/>
    </location>
</feature>
<dbReference type="Pfam" id="PF21082">
    <property type="entry name" value="MS_channel_3rd"/>
    <property type="match status" value="1"/>
</dbReference>
<protein>
    <submittedName>
        <fullName evidence="11">Small-conductance mechanosensitive channel</fullName>
    </submittedName>
</protein>
<keyword evidence="6 7" id="KW-0472">Membrane</keyword>
<evidence type="ECO:0000256" key="7">
    <source>
        <dbReference type="SAM" id="Phobius"/>
    </source>
</evidence>
<dbReference type="InterPro" id="IPR011066">
    <property type="entry name" value="MscS_channel_C_sf"/>
</dbReference>
<dbReference type="InterPro" id="IPR022249">
    <property type="entry name" value="DUF3772"/>
</dbReference>
<dbReference type="InterPro" id="IPR011014">
    <property type="entry name" value="MscS_channel_TM-2"/>
</dbReference>
<dbReference type="SUPFAM" id="SSF50182">
    <property type="entry name" value="Sm-like ribonucleoproteins"/>
    <property type="match status" value="1"/>
</dbReference>
<dbReference type="SUPFAM" id="SSF82861">
    <property type="entry name" value="Mechanosensitive channel protein MscS (YggB), transmembrane region"/>
    <property type="match status" value="1"/>
</dbReference>
<reference evidence="11 12" key="1">
    <citation type="submission" date="2023-07" db="EMBL/GenBank/DDBJ databases">
        <title>Genomic Encyclopedia of Type Strains, Phase IV (KMG-IV): sequencing the most valuable type-strain genomes for metagenomic binning, comparative biology and taxonomic classification.</title>
        <authorList>
            <person name="Goeker M."/>
        </authorList>
    </citation>
    <scope>NUCLEOTIDE SEQUENCE [LARGE SCALE GENOMIC DNA]</scope>
    <source>
        <strain evidence="11 12">B1-1</strain>
    </source>
</reference>